<dbReference type="Proteomes" id="UP001054897">
    <property type="component" value="Chromosome"/>
</dbReference>
<accession>A0ABY5A6V0</accession>
<dbReference type="InterPro" id="IPR011962">
    <property type="entry name" value="dCTP_deaminase"/>
</dbReference>
<dbReference type="PANTHER" id="PTHR42680">
    <property type="entry name" value="DCTP DEAMINASE"/>
    <property type="match status" value="1"/>
</dbReference>
<evidence type="ECO:0000256" key="1">
    <source>
        <dbReference type="ARBA" id="ARBA00022801"/>
    </source>
</evidence>
<dbReference type="SUPFAM" id="SSF51283">
    <property type="entry name" value="dUTPase-like"/>
    <property type="match status" value="1"/>
</dbReference>
<dbReference type="InterPro" id="IPR036157">
    <property type="entry name" value="dUTPase-like_sf"/>
</dbReference>
<dbReference type="Pfam" id="PF22769">
    <property type="entry name" value="DCD"/>
    <property type="match status" value="1"/>
</dbReference>
<dbReference type="Gene3D" id="2.70.40.10">
    <property type="match status" value="1"/>
</dbReference>
<dbReference type="EMBL" id="CP099397">
    <property type="protein sequence ID" value="USR39287.1"/>
    <property type="molecule type" value="Genomic_DNA"/>
</dbReference>
<evidence type="ECO:0000256" key="2">
    <source>
        <dbReference type="ARBA" id="ARBA00023080"/>
    </source>
</evidence>
<proteinExistence type="predicted"/>
<reference evidence="3" key="1">
    <citation type="submission" date="2022-06" db="EMBL/GenBank/DDBJ databases">
        <title>Complete genome of Pseudomonas hydrolytica DSWY01T.</title>
        <authorList>
            <person name="Jung J."/>
            <person name="Jeon C.O."/>
        </authorList>
    </citation>
    <scope>NUCLEOTIDE SEQUENCE</scope>
    <source>
        <strain evidence="3">DSWY01</strain>
    </source>
</reference>
<dbReference type="RefSeq" id="WP_129482575.1">
    <property type="nucleotide sequence ID" value="NZ_CP099397.1"/>
</dbReference>
<keyword evidence="2" id="KW-0546">Nucleotide metabolism</keyword>
<evidence type="ECO:0008006" key="5">
    <source>
        <dbReference type="Google" id="ProtNLM"/>
    </source>
</evidence>
<dbReference type="CDD" id="cd07557">
    <property type="entry name" value="trimeric_dUTPase"/>
    <property type="match status" value="1"/>
</dbReference>
<gene>
    <name evidence="3" type="ORF">L1F06_021935</name>
</gene>
<organism evidence="3 4">
    <name type="scientific">Ectopseudomonas hydrolytica</name>
    <dbReference type="NCBI Taxonomy" id="2493633"/>
    <lineage>
        <taxon>Bacteria</taxon>
        <taxon>Pseudomonadati</taxon>
        <taxon>Pseudomonadota</taxon>
        <taxon>Gammaproteobacteria</taxon>
        <taxon>Pseudomonadales</taxon>
        <taxon>Pseudomonadaceae</taxon>
        <taxon>Ectopseudomonas</taxon>
    </lineage>
</organism>
<dbReference type="InterPro" id="IPR033704">
    <property type="entry name" value="dUTPase_trimeric"/>
</dbReference>
<name>A0ABY5A6V0_9GAMM</name>
<protein>
    <recommendedName>
        <fullName evidence="5">dCTP deaminase</fullName>
    </recommendedName>
</protein>
<sequence length="198" mass="21375">MFLSDIEIRKAIQNGDFSISHNTIPDIRSASICLHLSENIIIPSYTSHEVDIRRPETYPTCIAERITPSNGHLLLPGDFILGSTLEGIAFSNSLAGHISNISGLARLGLNTILSTYVSPGFGAGLARPITLEIHNSSIAPIRIFPGMRICHLLLVKLSSTAHSGYDHSNPGKYLTNAPQGSEFHKDTGLFSAEAPCNK</sequence>
<evidence type="ECO:0000313" key="3">
    <source>
        <dbReference type="EMBL" id="USR39287.1"/>
    </source>
</evidence>
<dbReference type="GeneID" id="300083688"/>
<keyword evidence="4" id="KW-1185">Reference proteome</keyword>
<keyword evidence="1" id="KW-0378">Hydrolase</keyword>
<dbReference type="PANTHER" id="PTHR42680:SF3">
    <property type="entry name" value="DCTP DEAMINASE"/>
    <property type="match status" value="1"/>
</dbReference>
<evidence type="ECO:0000313" key="4">
    <source>
        <dbReference type="Proteomes" id="UP001054897"/>
    </source>
</evidence>